<dbReference type="InterPro" id="IPR022790">
    <property type="entry name" value="GH26_dom"/>
</dbReference>
<comment type="caution">
    <text evidence="6">The sequence shown here is derived from an EMBL/GenBank/DDBJ whole genome shotgun (WGS) entry which is preliminary data.</text>
</comment>
<evidence type="ECO:0000259" key="5">
    <source>
        <dbReference type="PROSITE" id="PS51764"/>
    </source>
</evidence>
<dbReference type="eggNOG" id="COG4124">
    <property type="taxonomic scope" value="Bacteria"/>
</dbReference>
<comment type="similarity">
    <text evidence="3">Belongs to the glycosyl hydrolase 26 family.</text>
</comment>
<evidence type="ECO:0000313" key="6">
    <source>
        <dbReference type="EMBL" id="ERJ87217.1"/>
    </source>
</evidence>
<gene>
    <name evidence="6" type="ORF">RUMCAL_03379</name>
</gene>
<dbReference type="Proteomes" id="UP000016662">
    <property type="component" value="Unassembled WGS sequence"/>
</dbReference>
<organism evidence="6 7">
    <name type="scientific">Ruminococcus callidus ATCC 27760</name>
    <dbReference type="NCBI Taxonomy" id="411473"/>
    <lineage>
        <taxon>Bacteria</taxon>
        <taxon>Bacillati</taxon>
        <taxon>Bacillota</taxon>
        <taxon>Clostridia</taxon>
        <taxon>Eubacteriales</taxon>
        <taxon>Oscillospiraceae</taxon>
        <taxon>Ruminococcus</taxon>
    </lineage>
</organism>
<name>U2K4M2_9FIRM</name>
<keyword evidence="4" id="KW-0812">Transmembrane</keyword>
<dbReference type="GO" id="GO:0004553">
    <property type="term" value="F:hydrolase activity, hydrolyzing O-glycosyl compounds"/>
    <property type="evidence" value="ECO:0007669"/>
    <property type="project" value="InterPro"/>
</dbReference>
<dbReference type="Pfam" id="PF02156">
    <property type="entry name" value="Glyco_hydro_26"/>
    <property type="match status" value="1"/>
</dbReference>
<dbReference type="OrthoDB" id="9802773at2"/>
<dbReference type="InterPro" id="IPR017853">
    <property type="entry name" value="GH"/>
</dbReference>
<proteinExistence type="inferred from homology"/>
<dbReference type="RefSeq" id="WP_021681689.1">
    <property type="nucleotide sequence ID" value="NZ_KI260362.1"/>
</dbReference>
<dbReference type="AlphaFoldDB" id="U2K4M2"/>
<feature type="domain" description="GH26" evidence="5">
    <location>
        <begin position="11"/>
        <end position="122"/>
    </location>
</feature>
<keyword evidence="1" id="KW-0378">Hydrolase</keyword>
<sequence length="122" mass="13455">MQNIVNPNATEKAKALLNFLSETAGKAIITGQHTQTNPMEEIDYIKSKTGKEPLLRGFEMLTYSPNINDNDASEACLTEVYENRNTMETALKWAKATGGIVTLNIMFALANLYLAARKSLTV</sequence>
<evidence type="ECO:0000313" key="7">
    <source>
        <dbReference type="Proteomes" id="UP000016662"/>
    </source>
</evidence>
<dbReference type="PROSITE" id="PS51764">
    <property type="entry name" value="GH26"/>
    <property type="match status" value="1"/>
</dbReference>
<keyword evidence="2" id="KW-0326">Glycosidase</keyword>
<keyword evidence="4" id="KW-1133">Transmembrane helix</keyword>
<comment type="caution">
    <text evidence="3">Lacks conserved residue(s) required for the propagation of feature annotation.</text>
</comment>
<accession>U2K4M2</accession>
<reference evidence="6 7" key="1">
    <citation type="submission" date="2013-07" db="EMBL/GenBank/DDBJ databases">
        <authorList>
            <person name="Weinstock G."/>
            <person name="Sodergren E."/>
            <person name="Wylie T."/>
            <person name="Fulton L."/>
            <person name="Fulton R."/>
            <person name="Fronick C."/>
            <person name="O'Laughlin M."/>
            <person name="Godfrey J."/>
            <person name="Miner T."/>
            <person name="Herter B."/>
            <person name="Appelbaum E."/>
            <person name="Cordes M."/>
            <person name="Lek S."/>
            <person name="Wollam A."/>
            <person name="Pepin K.H."/>
            <person name="Palsikar V.B."/>
            <person name="Mitreva M."/>
            <person name="Wilson R.K."/>
        </authorList>
    </citation>
    <scope>NUCLEOTIDE SEQUENCE [LARGE SCALE GENOMIC DNA]</scope>
    <source>
        <strain evidence="6 7">ATCC 27760</strain>
    </source>
</reference>
<keyword evidence="7" id="KW-1185">Reference proteome</keyword>
<dbReference type="SUPFAM" id="SSF51445">
    <property type="entry name" value="(Trans)glycosidases"/>
    <property type="match status" value="1"/>
</dbReference>
<evidence type="ECO:0000256" key="4">
    <source>
        <dbReference type="SAM" id="Phobius"/>
    </source>
</evidence>
<dbReference type="Gene3D" id="3.20.20.80">
    <property type="entry name" value="Glycosidases"/>
    <property type="match status" value="1"/>
</dbReference>
<evidence type="ECO:0000256" key="1">
    <source>
        <dbReference type="ARBA" id="ARBA00022801"/>
    </source>
</evidence>
<evidence type="ECO:0000256" key="2">
    <source>
        <dbReference type="ARBA" id="ARBA00023295"/>
    </source>
</evidence>
<protein>
    <recommendedName>
        <fullName evidence="5">GH26 domain-containing protein</fullName>
    </recommendedName>
</protein>
<dbReference type="EMBL" id="AWVF01000449">
    <property type="protein sequence ID" value="ERJ87217.1"/>
    <property type="molecule type" value="Genomic_DNA"/>
</dbReference>
<keyword evidence="4" id="KW-0472">Membrane</keyword>
<dbReference type="STRING" id="411473.RUMCAL_03379"/>
<evidence type="ECO:0000256" key="3">
    <source>
        <dbReference type="PROSITE-ProRule" id="PRU01100"/>
    </source>
</evidence>
<feature type="transmembrane region" description="Helical" evidence="4">
    <location>
        <begin position="93"/>
        <end position="116"/>
    </location>
</feature>
<dbReference type="HOGENOM" id="CLU_2025053_0_0_9"/>
<dbReference type="PATRIC" id="fig|411473.3.peg.2839"/>